<dbReference type="PANTHER" id="PTHR34298:SF2">
    <property type="entry name" value="SEGREGATION AND CONDENSATION PROTEIN B"/>
    <property type="match status" value="1"/>
</dbReference>
<keyword evidence="1" id="KW-0963">Cytoplasm</keyword>
<dbReference type="SUPFAM" id="SSF46785">
    <property type="entry name" value="Winged helix' DNA-binding domain"/>
    <property type="match status" value="2"/>
</dbReference>
<name>A0A923N9C8_9BACT</name>
<keyword evidence="4" id="KW-0131">Cell cycle</keyword>
<dbReference type="Gene3D" id="1.10.10.10">
    <property type="entry name" value="Winged helix-like DNA-binding domain superfamily/Winged helix DNA-binding domain"/>
    <property type="match status" value="2"/>
</dbReference>
<keyword evidence="3" id="KW-0159">Chromosome partition</keyword>
<dbReference type="Proteomes" id="UP000603640">
    <property type="component" value="Unassembled WGS sequence"/>
</dbReference>
<evidence type="ECO:0000256" key="3">
    <source>
        <dbReference type="ARBA" id="ARBA00022829"/>
    </source>
</evidence>
<dbReference type="Pfam" id="PF04079">
    <property type="entry name" value="SMC_ScpB"/>
    <property type="match status" value="1"/>
</dbReference>
<dbReference type="EMBL" id="JACRVF010000004">
    <property type="protein sequence ID" value="MBC5994182.1"/>
    <property type="molecule type" value="Genomic_DNA"/>
</dbReference>
<organism evidence="5 6">
    <name type="scientific">Pontibacter cellulosilyticus</name>
    <dbReference type="NCBI Taxonomy" id="1720253"/>
    <lineage>
        <taxon>Bacteria</taxon>
        <taxon>Pseudomonadati</taxon>
        <taxon>Bacteroidota</taxon>
        <taxon>Cytophagia</taxon>
        <taxon>Cytophagales</taxon>
        <taxon>Hymenobacteraceae</taxon>
        <taxon>Pontibacter</taxon>
    </lineage>
</organism>
<protein>
    <submittedName>
        <fullName evidence="5">SMC-Scp complex subunit ScpB</fullName>
    </submittedName>
</protein>
<evidence type="ECO:0000313" key="6">
    <source>
        <dbReference type="Proteomes" id="UP000603640"/>
    </source>
</evidence>
<sequence>MNILQNHIQALVFCAQSPISIEEIQRCLQEALGMEEVLVSDVLEAVEAINEQLNEANFAFQIYAIGGGYQFLTKPEYQETVSTYLKHKSKKKLSASSLETLAIIAYKQPITRSALEQIRGVGCDYAVHKLLEKELIEIKGKADTIGRPVLYGTSQKFMDYFGINHIKDLPQLKDFATEENMIGETAD</sequence>
<proteinExistence type="predicted"/>
<dbReference type="GO" id="GO:0051304">
    <property type="term" value="P:chromosome separation"/>
    <property type="evidence" value="ECO:0007669"/>
    <property type="project" value="InterPro"/>
</dbReference>
<evidence type="ECO:0000256" key="2">
    <source>
        <dbReference type="ARBA" id="ARBA00022618"/>
    </source>
</evidence>
<dbReference type="GO" id="GO:0051301">
    <property type="term" value="P:cell division"/>
    <property type="evidence" value="ECO:0007669"/>
    <property type="project" value="UniProtKB-KW"/>
</dbReference>
<dbReference type="PIRSF" id="PIRSF019345">
    <property type="entry name" value="ScpB"/>
    <property type="match status" value="1"/>
</dbReference>
<dbReference type="InterPro" id="IPR036388">
    <property type="entry name" value="WH-like_DNA-bd_sf"/>
</dbReference>
<evidence type="ECO:0000256" key="1">
    <source>
        <dbReference type="ARBA" id="ARBA00022490"/>
    </source>
</evidence>
<dbReference type="AlphaFoldDB" id="A0A923N9C8"/>
<keyword evidence="6" id="KW-1185">Reference proteome</keyword>
<dbReference type="NCBIfam" id="TIGR00281">
    <property type="entry name" value="SMC-Scp complex subunit ScpB"/>
    <property type="match status" value="1"/>
</dbReference>
<accession>A0A923N9C8</accession>
<reference evidence="5" key="1">
    <citation type="submission" date="2020-08" db="EMBL/GenBank/DDBJ databases">
        <title>Pontibacter sp. SD6 16S ribosomal RNA gene Genome sequencing and assembly.</title>
        <authorList>
            <person name="Kang M."/>
        </authorList>
    </citation>
    <scope>NUCLEOTIDE SEQUENCE</scope>
    <source>
        <strain evidence="5">SD6</strain>
    </source>
</reference>
<gene>
    <name evidence="5" type="primary">scpB</name>
    <name evidence="5" type="ORF">H8S84_15140</name>
</gene>
<comment type="caution">
    <text evidence="5">The sequence shown here is derived from an EMBL/GenBank/DDBJ whole genome shotgun (WGS) entry which is preliminary data.</text>
</comment>
<dbReference type="InterPro" id="IPR036390">
    <property type="entry name" value="WH_DNA-bd_sf"/>
</dbReference>
<evidence type="ECO:0000256" key="4">
    <source>
        <dbReference type="ARBA" id="ARBA00023306"/>
    </source>
</evidence>
<evidence type="ECO:0000313" key="5">
    <source>
        <dbReference type="EMBL" id="MBC5994182.1"/>
    </source>
</evidence>
<dbReference type="InterPro" id="IPR005234">
    <property type="entry name" value="ScpB_csome_segregation"/>
</dbReference>
<dbReference type="RefSeq" id="WP_187068199.1">
    <property type="nucleotide sequence ID" value="NZ_JACRVF010000004.1"/>
</dbReference>
<keyword evidence="2" id="KW-0132">Cell division</keyword>
<dbReference type="PANTHER" id="PTHR34298">
    <property type="entry name" value="SEGREGATION AND CONDENSATION PROTEIN B"/>
    <property type="match status" value="1"/>
</dbReference>